<feature type="region of interest" description="Disordered" evidence="2">
    <location>
        <begin position="224"/>
        <end position="244"/>
    </location>
</feature>
<feature type="domain" description="DNA2/NAM7 helicase helicase" evidence="3">
    <location>
        <begin position="24"/>
        <end position="395"/>
    </location>
</feature>
<accession>A0AAJ0CKL5</accession>
<dbReference type="PANTHER" id="PTHR10887:SF341">
    <property type="entry name" value="NFX1-TYPE ZINC FINGER-CONTAINING PROTEIN 1"/>
    <property type="match status" value="1"/>
</dbReference>
<dbReference type="GO" id="GO:0004386">
    <property type="term" value="F:helicase activity"/>
    <property type="evidence" value="ECO:0007669"/>
    <property type="project" value="InterPro"/>
</dbReference>
<keyword evidence="1" id="KW-0378">Hydrolase</keyword>
<dbReference type="CDD" id="cd18808">
    <property type="entry name" value="SF1_C_Upf1"/>
    <property type="match status" value="1"/>
</dbReference>
<evidence type="ECO:0000313" key="6">
    <source>
        <dbReference type="Proteomes" id="UP001251528"/>
    </source>
</evidence>
<dbReference type="InterPro" id="IPR041677">
    <property type="entry name" value="DNA2/NAM7_AAA_11"/>
</dbReference>
<gene>
    <name evidence="5" type="ORF">QQS21_009863</name>
</gene>
<dbReference type="Pfam" id="PF13086">
    <property type="entry name" value="AAA_11"/>
    <property type="match status" value="1"/>
</dbReference>
<protein>
    <recommendedName>
        <fullName evidence="7">P-loop containing nucleoside triphosphate hydrolase protein</fullName>
    </recommendedName>
</protein>
<keyword evidence="1" id="KW-0067">ATP-binding</keyword>
<feature type="domain" description="DNA2/NAM7 helicase-like C-terminal" evidence="4">
    <location>
        <begin position="410"/>
        <end position="600"/>
    </location>
</feature>
<keyword evidence="6" id="KW-1185">Reference proteome</keyword>
<keyword evidence="1" id="KW-0547">Nucleotide-binding</keyword>
<dbReference type="EMBL" id="JASWJB010000266">
    <property type="protein sequence ID" value="KAK2592446.1"/>
    <property type="molecule type" value="Genomic_DNA"/>
</dbReference>
<dbReference type="SUPFAM" id="SSF52540">
    <property type="entry name" value="P-loop containing nucleoside triphosphate hydrolases"/>
    <property type="match status" value="1"/>
</dbReference>
<dbReference type="Proteomes" id="UP001251528">
    <property type="component" value="Unassembled WGS sequence"/>
</dbReference>
<comment type="caution">
    <text evidence="5">The sequence shown here is derived from an EMBL/GenBank/DDBJ whole genome shotgun (WGS) entry which is preliminary data.</text>
</comment>
<evidence type="ECO:0000256" key="2">
    <source>
        <dbReference type="SAM" id="MobiDB-lite"/>
    </source>
</evidence>
<name>A0AAJ0CKL5_9HYPO</name>
<proteinExistence type="predicted"/>
<dbReference type="AlphaFoldDB" id="A0AAJ0CKL5"/>
<feature type="compositionally biased region" description="Basic and acidic residues" evidence="2">
    <location>
        <begin position="230"/>
        <end position="241"/>
    </location>
</feature>
<dbReference type="InterPro" id="IPR041679">
    <property type="entry name" value="DNA2/NAM7-like_C"/>
</dbReference>
<reference evidence="5" key="1">
    <citation type="submission" date="2023-06" db="EMBL/GenBank/DDBJ databases">
        <title>Conoideocrella luteorostrata (Hypocreales: Clavicipitaceae), a potential biocontrol fungus for elongate hemlock scale in United States Christmas tree production areas.</title>
        <authorList>
            <person name="Barrett H."/>
            <person name="Lovett B."/>
            <person name="Macias A.M."/>
            <person name="Stajich J.E."/>
            <person name="Kasson M.T."/>
        </authorList>
    </citation>
    <scope>NUCLEOTIDE SEQUENCE</scope>
    <source>
        <strain evidence="5">ARSEF 14590</strain>
    </source>
</reference>
<dbReference type="InterPro" id="IPR027417">
    <property type="entry name" value="P-loop_NTPase"/>
</dbReference>
<organism evidence="5 6">
    <name type="scientific">Conoideocrella luteorostrata</name>
    <dbReference type="NCBI Taxonomy" id="1105319"/>
    <lineage>
        <taxon>Eukaryota</taxon>
        <taxon>Fungi</taxon>
        <taxon>Dikarya</taxon>
        <taxon>Ascomycota</taxon>
        <taxon>Pezizomycotina</taxon>
        <taxon>Sordariomycetes</taxon>
        <taxon>Hypocreomycetidae</taxon>
        <taxon>Hypocreales</taxon>
        <taxon>Clavicipitaceae</taxon>
        <taxon>Conoideocrella</taxon>
    </lineage>
</organism>
<dbReference type="PANTHER" id="PTHR10887">
    <property type="entry name" value="DNA2/NAM7 HELICASE FAMILY"/>
    <property type="match status" value="1"/>
</dbReference>
<evidence type="ECO:0000313" key="5">
    <source>
        <dbReference type="EMBL" id="KAK2592446.1"/>
    </source>
</evidence>
<evidence type="ECO:0000259" key="3">
    <source>
        <dbReference type="Pfam" id="PF13086"/>
    </source>
</evidence>
<feature type="region of interest" description="Disordered" evidence="2">
    <location>
        <begin position="654"/>
        <end position="689"/>
    </location>
</feature>
<dbReference type="InterPro" id="IPR047187">
    <property type="entry name" value="SF1_C_Upf1"/>
</dbReference>
<dbReference type="Gene3D" id="3.40.50.300">
    <property type="entry name" value="P-loop containing nucleotide triphosphate hydrolases"/>
    <property type="match status" value="3"/>
</dbReference>
<dbReference type="GO" id="GO:0031048">
    <property type="term" value="P:regulatory ncRNA-mediated heterochromatin formation"/>
    <property type="evidence" value="ECO:0007669"/>
    <property type="project" value="TreeGrafter"/>
</dbReference>
<sequence length="770" mass="86788">MLPAPQYLQAIDNGPSVVHATKSLDKSQLEAFTEATSRQIAVIQGPPGTGKTFTSKIILESLVDTRTRCLVAQRDTMPPIIAVAQTNHALDQLLQKYISARGPKNVARLGGRSDNNIIKDLVLGQLMYNSKRFRGRPVISLKKKLKELVTSVEELSARVVEEVDAEMLLDRGLLSVAQYESLTDGDWESNECQKNGLLDWLDEAQVHVSHKKVRRIMNGNVANGSVRDQGAMDRRDPRSRSPDVNFVPLMPKPIRPVHSDDLSRHLVKNSTNLYHIRPEDRLQVYDYLNAKFQDEKNPQSDVADVLAKYTEVCKCIHEIKVENKIEYIRSEGIEVIGCTTTGLLKYRNILRGVKPKVLLMEEAAEIREADTAAASLCLPTLEHLILIGDHQQLQPSANLHELSKDPYRINISMFERLIKIGISHKTLLQQRRMIPRLRRIVQVFYPALVDSPTISKLSQNVPGMLKPLWWFQHEWQESRGVEGTSVENFLEAKMIVTFVEYLASQQIHPSRITILTFYNGQVGLIKREIAKNPSLACLASDEKMEWSVRTVDGFQGEENDFILLSLVRGPNGKAGFLSTENRAIVALSRARLGMYIFGHKEVLLRNHRSRETWSKVIQEMDRNIGRTLPLKINGKTVHYGHPGQWRDIKHKMRLKASTGGSQSSSSTTSSSRHEAIEPDTLDSRGSPPLLDERGAFAADHDLICLSDSITVPLSQHWWDLKSLLMDMAPMIPEAPEPELPEEELLIAFSDDEATKWEAAITSPPPRDLLD</sequence>
<evidence type="ECO:0000259" key="4">
    <source>
        <dbReference type="Pfam" id="PF13087"/>
    </source>
</evidence>
<dbReference type="Pfam" id="PF13087">
    <property type="entry name" value="AAA_12"/>
    <property type="match status" value="1"/>
</dbReference>
<dbReference type="GO" id="GO:0031380">
    <property type="term" value="C:nuclear RNA-directed RNA polymerase complex"/>
    <property type="evidence" value="ECO:0007669"/>
    <property type="project" value="TreeGrafter"/>
</dbReference>
<feature type="compositionally biased region" description="Low complexity" evidence="2">
    <location>
        <begin position="657"/>
        <end position="670"/>
    </location>
</feature>
<evidence type="ECO:0000256" key="1">
    <source>
        <dbReference type="ARBA" id="ARBA00022806"/>
    </source>
</evidence>
<evidence type="ECO:0008006" key="7">
    <source>
        <dbReference type="Google" id="ProtNLM"/>
    </source>
</evidence>
<dbReference type="InterPro" id="IPR045055">
    <property type="entry name" value="DNA2/NAM7-like"/>
</dbReference>
<keyword evidence="1" id="KW-0347">Helicase</keyword>